<dbReference type="Pfam" id="PF00239">
    <property type="entry name" value="Resolvase"/>
    <property type="match status" value="1"/>
</dbReference>
<dbReference type="KEGG" id="hdf:AArcSl_0667"/>
<dbReference type="GO" id="GO:0003677">
    <property type="term" value="F:DNA binding"/>
    <property type="evidence" value="ECO:0007669"/>
    <property type="project" value="InterPro"/>
</dbReference>
<proteinExistence type="predicted"/>
<keyword evidence="3" id="KW-1185">Reference proteome</keyword>
<reference evidence="3" key="1">
    <citation type="submission" date="2017-11" db="EMBL/GenBank/DDBJ databases">
        <title>Phenotypic and genomic properties of facultatively anaerobic sulfur-reducing natronoarchaea from hypersaline soda lakes.</title>
        <authorList>
            <person name="Sorokin D.Y."/>
            <person name="Kublanov I.V."/>
            <person name="Roman P."/>
            <person name="Sinninghe Damste J.S."/>
            <person name="Golyshin P.N."/>
            <person name="Rojo D."/>
            <person name="Ciordia S."/>
            <person name="Mena M.D.C."/>
            <person name="Ferrer M."/>
            <person name="Messina E."/>
            <person name="Smedile F."/>
            <person name="La Spada G."/>
            <person name="La Cono V."/>
            <person name="Yakimov M.M."/>
        </authorList>
    </citation>
    <scope>NUCLEOTIDE SEQUENCE [LARGE SCALE GENOMIC DNA]</scope>
    <source>
        <strain evidence="3">AArc-Sl</strain>
    </source>
</reference>
<dbReference type="RefSeq" id="WP_119815036.1">
    <property type="nucleotide sequence ID" value="NZ_CP025066.1"/>
</dbReference>
<organism evidence="2 3">
    <name type="scientific">Halalkaliarchaeum desulfuricum</name>
    <dbReference type="NCBI Taxonomy" id="2055893"/>
    <lineage>
        <taxon>Archaea</taxon>
        <taxon>Methanobacteriati</taxon>
        <taxon>Methanobacteriota</taxon>
        <taxon>Stenosarchaea group</taxon>
        <taxon>Halobacteria</taxon>
        <taxon>Halobacteriales</taxon>
        <taxon>Haloferacaceae</taxon>
        <taxon>Halalkaliarchaeum</taxon>
    </lineage>
</organism>
<dbReference type="Gene3D" id="3.40.50.1390">
    <property type="entry name" value="Resolvase, N-terminal catalytic domain"/>
    <property type="match status" value="1"/>
</dbReference>
<accession>A0A343TGU5</accession>
<dbReference type="AlphaFoldDB" id="A0A343TGU5"/>
<gene>
    <name evidence="2" type="ORF">AArcSl_0667</name>
</gene>
<sequence length="221" mass="25487">MSETAVGYIRLSQDGKSLERQRDDVEEYADENDLNLVEVYNEGRRASGFDSDRPEYQALLEDANSGDVAAVVVPNLSRLSRDRKERLRLLLDLDNIGVELHSHELGRAVDLDDDWELVQQSIKATTDDVEKRREIKRSKRATKERLENGFDHGRPPFGLQFDDAGEYWVPGEDFDTALDVVSLREDGFSWRKIAEETGVNKDTARRIWQRKDRYLQEVETA</sequence>
<dbReference type="EMBL" id="CP025066">
    <property type="protein sequence ID" value="AUX08317.1"/>
    <property type="molecule type" value="Genomic_DNA"/>
</dbReference>
<dbReference type="GO" id="GO:0000150">
    <property type="term" value="F:DNA strand exchange activity"/>
    <property type="evidence" value="ECO:0007669"/>
    <property type="project" value="InterPro"/>
</dbReference>
<dbReference type="InterPro" id="IPR050639">
    <property type="entry name" value="SSR_resolvase"/>
</dbReference>
<feature type="domain" description="Resolvase/invertase-type recombinase catalytic" evidence="1">
    <location>
        <begin position="4"/>
        <end position="149"/>
    </location>
</feature>
<dbReference type="CDD" id="cd00338">
    <property type="entry name" value="Ser_Recombinase"/>
    <property type="match status" value="1"/>
</dbReference>
<dbReference type="PANTHER" id="PTHR30461:SF26">
    <property type="entry name" value="RESOLVASE HOMOLOG YNEB"/>
    <property type="match status" value="1"/>
</dbReference>
<dbReference type="Proteomes" id="UP000263012">
    <property type="component" value="Chromosome"/>
</dbReference>
<dbReference type="PROSITE" id="PS51736">
    <property type="entry name" value="RECOMBINASES_3"/>
    <property type="match status" value="1"/>
</dbReference>
<evidence type="ECO:0000259" key="1">
    <source>
        <dbReference type="PROSITE" id="PS51736"/>
    </source>
</evidence>
<dbReference type="InterPro" id="IPR036162">
    <property type="entry name" value="Resolvase-like_N_sf"/>
</dbReference>
<name>A0A343TGU5_9EURY</name>
<dbReference type="SMART" id="SM00857">
    <property type="entry name" value="Resolvase"/>
    <property type="match status" value="1"/>
</dbReference>
<dbReference type="GeneID" id="37877010"/>
<dbReference type="SUPFAM" id="SSF53041">
    <property type="entry name" value="Resolvase-like"/>
    <property type="match status" value="1"/>
</dbReference>
<dbReference type="PANTHER" id="PTHR30461">
    <property type="entry name" value="DNA-INVERTASE FROM LAMBDOID PROPHAGE"/>
    <property type="match status" value="1"/>
</dbReference>
<protein>
    <submittedName>
        <fullName evidence="2">Site-specific recombinase, DNA invertase Pin</fullName>
    </submittedName>
</protein>
<evidence type="ECO:0000313" key="2">
    <source>
        <dbReference type="EMBL" id="AUX08317.1"/>
    </source>
</evidence>
<dbReference type="InterPro" id="IPR006119">
    <property type="entry name" value="Resolv_N"/>
</dbReference>
<dbReference type="OrthoDB" id="194716at2157"/>
<evidence type="ECO:0000313" key="3">
    <source>
        <dbReference type="Proteomes" id="UP000263012"/>
    </source>
</evidence>